<dbReference type="Pfam" id="PF00582">
    <property type="entry name" value="Usp"/>
    <property type="match status" value="1"/>
</dbReference>
<accession>X1GIA3</accession>
<feature type="domain" description="UspA" evidence="4">
    <location>
        <begin position="2"/>
        <end position="149"/>
    </location>
</feature>
<protein>
    <recommendedName>
        <fullName evidence="4">UspA domain-containing protein</fullName>
    </recommendedName>
</protein>
<dbReference type="SUPFAM" id="SSF52402">
    <property type="entry name" value="Adenine nucleotide alpha hydrolases-like"/>
    <property type="match status" value="1"/>
</dbReference>
<evidence type="ECO:0000313" key="5">
    <source>
        <dbReference type="EMBL" id="GAH56912.1"/>
    </source>
</evidence>
<evidence type="ECO:0000259" key="4">
    <source>
        <dbReference type="Pfam" id="PF00582"/>
    </source>
</evidence>
<dbReference type="CDD" id="cd00293">
    <property type="entry name" value="USP-like"/>
    <property type="match status" value="1"/>
</dbReference>
<keyword evidence="2" id="KW-0547">Nucleotide-binding</keyword>
<evidence type="ECO:0000256" key="1">
    <source>
        <dbReference type="ARBA" id="ARBA00008791"/>
    </source>
</evidence>
<comment type="caution">
    <text evidence="5">The sequence shown here is derived from an EMBL/GenBank/DDBJ whole genome shotgun (WGS) entry which is preliminary data.</text>
</comment>
<reference evidence="5" key="1">
    <citation type="journal article" date="2014" name="Front. Microbiol.">
        <title>High frequency of phylogenetically diverse reductive dehalogenase-homologous genes in deep subseafloor sedimentary metagenomes.</title>
        <authorList>
            <person name="Kawai M."/>
            <person name="Futagami T."/>
            <person name="Toyoda A."/>
            <person name="Takaki Y."/>
            <person name="Nishi S."/>
            <person name="Hori S."/>
            <person name="Arai W."/>
            <person name="Tsubouchi T."/>
            <person name="Morono Y."/>
            <person name="Uchiyama I."/>
            <person name="Ito T."/>
            <person name="Fujiyama A."/>
            <person name="Inagaki F."/>
            <person name="Takami H."/>
        </authorList>
    </citation>
    <scope>NUCLEOTIDE SEQUENCE</scope>
    <source>
        <strain evidence="5">Expedition CK06-06</strain>
    </source>
</reference>
<comment type="similarity">
    <text evidence="1">Belongs to the universal stress protein A family.</text>
</comment>
<evidence type="ECO:0000256" key="2">
    <source>
        <dbReference type="ARBA" id="ARBA00022741"/>
    </source>
</evidence>
<keyword evidence="3" id="KW-0067">ATP-binding</keyword>
<dbReference type="GO" id="GO:0005524">
    <property type="term" value="F:ATP binding"/>
    <property type="evidence" value="ECO:0007669"/>
    <property type="project" value="UniProtKB-KW"/>
</dbReference>
<dbReference type="AlphaFoldDB" id="X1GIA3"/>
<dbReference type="PRINTS" id="PR01438">
    <property type="entry name" value="UNVRSLSTRESS"/>
</dbReference>
<proteinExistence type="inferred from homology"/>
<dbReference type="InterPro" id="IPR006016">
    <property type="entry name" value="UspA"/>
</dbReference>
<dbReference type="InterPro" id="IPR006015">
    <property type="entry name" value="Universal_stress_UspA"/>
</dbReference>
<dbReference type="PANTHER" id="PTHR46268:SF27">
    <property type="entry name" value="UNIVERSAL STRESS PROTEIN RV2623"/>
    <property type="match status" value="1"/>
</dbReference>
<dbReference type="PANTHER" id="PTHR46268">
    <property type="entry name" value="STRESS RESPONSE PROTEIN NHAX"/>
    <property type="match status" value="1"/>
</dbReference>
<name>X1GIA3_9ZZZZ</name>
<evidence type="ECO:0000256" key="3">
    <source>
        <dbReference type="ARBA" id="ARBA00022840"/>
    </source>
</evidence>
<dbReference type="EMBL" id="BARU01021117">
    <property type="protein sequence ID" value="GAH56912.1"/>
    <property type="molecule type" value="Genomic_DNA"/>
</dbReference>
<sequence length="157" mass="17017">MRKYLFPLDGSKVGEAALPYVEELVSKLSPALKVEVTLFQVVSSLSHWIVAGEASAQIPYTEKEMEQIKRKAMDYLNKTGEGLRSKGAIVKIKVGIGSAADEIIKAADEINTDLIAMSTHGRSGLSRWAFGSVTDRILRGGDTPVLVVRAPTEAEQT</sequence>
<gene>
    <name evidence="5" type="ORF">S03H2_34586</name>
</gene>
<organism evidence="5">
    <name type="scientific">marine sediment metagenome</name>
    <dbReference type="NCBI Taxonomy" id="412755"/>
    <lineage>
        <taxon>unclassified sequences</taxon>
        <taxon>metagenomes</taxon>
        <taxon>ecological metagenomes</taxon>
    </lineage>
</organism>
<dbReference type="Gene3D" id="3.40.50.620">
    <property type="entry name" value="HUPs"/>
    <property type="match status" value="1"/>
</dbReference>
<dbReference type="InterPro" id="IPR014729">
    <property type="entry name" value="Rossmann-like_a/b/a_fold"/>
</dbReference>